<evidence type="ECO:0000313" key="1">
    <source>
        <dbReference type="EMBL" id="OUS34227.1"/>
    </source>
</evidence>
<accession>A0A1Y5HC31</accession>
<dbReference type="AlphaFoldDB" id="A0A1Y5HC31"/>
<name>A0A1Y5HC31_OLEAN</name>
<organism evidence="1 2">
    <name type="scientific">Oleispira antarctica</name>
    <dbReference type="NCBI Taxonomy" id="188908"/>
    <lineage>
        <taxon>Bacteria</taxon>
        <taxon>Pseudomonadati</taxon>
        <taxon>Pseudomonadota</taxon>
        <taxon>Gammaproteobacteria</taxon>
        <taxon>Oceanospirillales</taxon>
        <taxon>Oceanospirillaceae</taxon>
        <taxon>Oleispira</taxon>
    </lineage>
</organism>
<dbReference type="InterPro" id="IPR010866">
    <property type="entry name" value="A-2_8-polyST"/>
</dbReference>
<reference evidence="2" key="1">
    <citation type="journal article" date="2017" name="Proc. Natl. Acad. Sci. U.S.A.">
        <title>Simulation of Deepwater Horizon oil plume reveals substrate specialization within a complex community of hydrocarbon degraders.</title>
        <authorList>
            <person name="Hu P."/>
            <person name="Dubinsky E.A."/>
            <person name="Probst A.J."/>
            <person name="Wang J."/>
            <person name="Sieber C.M.K."/>
            <person name="Tom L.M."/>
            <person name="Gardinali P."/>
            <person name="Banfield J.F."/>
            <person name="Atlas R.M."/>
            <person name="Andersen G.L."/>
        </authorList>
    </citation>
    <scope>NUCLEOTIDE SEQUENCE [LARGE SCALE GENOMIC DNA]</scope>
</reference>
<protein>
    <recommendedName>
        <fullName evidence="3">UDP-N-acetylglucosamine 2-epimerase domain-containing protein</fullName>
    </recommendedName>
</protein>
<comment type="caution">
    <text evidence="1">The sequence shown here is derived from an EMBL/GenBank/DDBJ whole genome shotgun (WGS) entry which is preliminary data.</text>
</comment>
<evidence type="ECO:0000313" key="2">
    <source>
        <dbReference type="Proteomes" id="UP000227088"/>
    </source>
</evidence>
<dbReference type="Proteomes" id="UP000227088">
    <property type="component" value="Unassembled WGS sequence"/>
</dbReference>
<dbReference type="EMBL" id="MABE01000721">
    <property type="protein sequence ID" value="OUS34227.1"/>
    <property type="molecule type" value="Genomic_DNA"/>
</dbReference>
<dbReference type="Pfam" id="PF07388">
    <property type="entry name" value="A-2_8-polyST"/>
    <property type="match status" value="1"/>
</dbReference>
<dbReference type="Gene3D" id="3.40.50.11110">
    <property type="entry name" value="Sialyltransferase, C-terminal GT-B Rossman nucleotide-binding domain"/>
    <property type="match status" value="1"/>
</dbReference>
<proteinExistence type="predicted"/>
<evidence type="ECO:0008006" key="3">
    <source>
        <dbReference type="Google" id="ProtNLM"/>
    </source>
</evidence>
<gene>
    <name evidence="1" type="ORF">A9R00_12610</name>
</gene>
<sequence length="360" mass="41441">MRECAFYLVSTPLHLFLSSAIALQNKDQDNILIFIDQAEVENNFYAQQIELWENSPFQQLHIFPGRIKGLLEKRRSRKNIFKQLAQLVEEFQPTDIHIGNDRRIEFQYCMHRSQQYGRAKGHYIDEGTYTYIGREQSQSFQDAVVDNWVKKLVYGLWWKNPITIGGSDWISSIYVAFPKLIHPLLKQKEVVGIDPEWLESQSLNEFSKQLLTAKDMDADTVSAVDVLIALPHESIIAKNETYKSSILNLITQLKKANKNVAVKYHPRDKETDALGLQEAGCQLIPSQVNFEALLLIFPKNRTIIGDFSSVLLNARWLRPDLKVIAALENKESISPLFFSLYSSLEIEMVNVEDIHTLKNL</sequence>